<evidence type="ECO:0000313" key="10">
    <source>
        <dbReference type="Proteomes" id="UP000602395"/>
    </source>
</evidence>
<dbReference type="RefSeq" id="WP_164309568.1">
    <property type="nucleotide sequence ID" value="NZ_BAABAD010000004.1"/>
</dbReference>
<dbReference type="PANTHER" id="PTHR46494:SF1">
    <property type="entry name" value="CORA FAMILY METAL ION TRANSPORTER (EUROFUNG)"/>
    <property type="match status" value="1"/>
</dbReference>
<evidence type="ECO:0000256" key="3">
    <source>
        <dbReference type="ARBA" id="ARBA00022448"/>
    </source>
</evidence>
<dbReference type="InterPro" id="IPR045861">
    <property type="entry name" value="CorA_cytoplasmic_dom"/>
</dbReference>
<keyword evidence="7 8" id="KW-0472">Membrane</keyword>
<keyword evidence="5 8" id="KW-0812">Transmembrane</keyword>
<dbReference type="CDD" id="cd12822">
    <property type="entry name" value="TmCorA-like"/>
    <property type="match status" value="1"/>
</dbReference>
<feature type="transmembrane region" description="Helical" evidence="8">
    <location>
        <begin position="314"/>
        <end position="334"/>
    </location>
</feature>
<keyword evidence="4" id="KW-1003">Cell membrane</keyword>
<organism evidence="9 10">
    <name type="scientific">Gordonia hankookensis</name>
    <dbReference type="NCBI Taxonomy" id="589403"/>
    <lineage>
        <taxon>Bacteria</taxon>
        <taxon>Bacillati</taxon>
        <taxon>Actinomycetota</taxon>
        <taxon>Actinomycetes</taxon>
        <taxon>Mycobacteriales</taxon>
        <taxon>Gordoniaceae</taxon>
        <taxon>Gordonia</taxon>
    </lineage>
</organism>
<dbReference type="Gene3D" id="3.30.460.20">
    <property type="entry name" value="CorA soluble domain-like"/>
    <property type="match status" value="1"/>
</dbReference>
<keyword evidence="6 8" id="KW-1133">Transmembrane helix</keyword>
<keyword evidence="3" id="KW-0813">Transport</keyword>
<gene>
    <name evidence="9" type="ORF">IDF66_11720</name>
</gene>
<evidence type="ECO:0000256" key="2">
    <source>
        <dbReference type="ARBA" id="ARBA00009765"/>
    </source>
</evidence>
<proteinExistence type="inferred from homology"/>
<evidence type="ECO:0000256" key="8">
    <source>
        <dbReference type="SAM" id="Phobius"/>
    </source>
</evidence>
<evidence type="ECO:0000256" key="1">
    <source>
        <dbReference type="ARBA" id="ARBA00004651"/>
    </source>
</evidence>
<keyword evidence="10" id="KW-1185">Reference proteome</keyword>
<accession>A0ABR7WBW4</accession>
<evidence type="ECO:0000256" key="6">
    <source>
        <dbReference type="ARBA" id="ARBA00022989"/>
    </source>
</evidence>
<dbReference type="EMBL" id="JACWMS010000002">
    <property type="protein sequence ID" value="MBD1320253.1"/>
    <property type="molecule type" value="Genomic_DNA"/>
</dbReference>
<name>A0ABR7WBW4_9ACTN</name>
<evidence type="ECO:0000256" key="5">
    <source>
        <dbReference type="ARBA" id="ARBA00022692"/>
    </source>
</evidence>
<dbReference type="InterPro" id="IPR045863">
    <property type="entry name" value="CorA_TM1_TM2"/>
</dbReference>
<feature type="transmembrane region" description="Helical" evidence="8">
    <location>
        <begin position="284"/>
        <end position="302"/>
    </location>
</feature>
<sequence>MSERIRGQIWRDGEKVDGFELSKVSDCLEDSDLLIWADLECPTSETMAALADELDLDPFAIEDTTATAERVKTVAYAHHTFLMVYAVVLKGADTDQRPEAQKSPAEQAKAFDLHRISVFVKGNALITVRRTADFDIDTVVQRWDDIGGEQYGIGALLHGLLDVVVDGHFDAVQQLDDAMEDLEGLLFDERVAGRALQRQTYDLRKDLVLLRRVVLPMREVIGGIQRRRFENKAPPELDPHFSDLYDHALRAAEWTESLRDMVTTIFETNLSLADARLNSVMKKLTAWAAIIAVPTAITGFYGQNVPYPGYDHTIGFVTSSVLIVAIVVGLYVSFRRRDYL</sequence>
<evidence type="ECO:0000256" key="7">
    <source>
        <dbReference type="ARBA" id="ARBA00023136"/>
    </source>
</evidence>
<dbReference type="SUPFAM" id="SSF144083">
    <property type="entry name" value="Magnesium transport protein CorA, transmembrane region"/>
    <property type="match status" value="1"/>
</dbReference>
<dbReference type="SUPFAM" id="SSF143865">
    <property type="entry name" value="CorA soluble domain-like"/>
    <property type="match status" value="1"/>
</dbReference>
<protein>
    <submittedName>
        <fullName evidence="9">Magnesium transporter CorA family protein</fullName>
    </submittedName>
</protein>
<dbReference type="InterPro" id="IPR002523">
    <property type="entry name" value="MgTranspt_CorA/ZnTranspt_ZntB"/>
</dbReference>
<evidence type="ECO:0000313" key="9">
    <source>
        <dbReference type="EMBL" id="MBD1320253.1"/>
    </source>
</evidence>
<evidence type="ECO:0000256" key="4">
    <source>
        <dbReference type="ARBA" id="ARBA00022475"/>
    </source>
</evidence>
<comment type="caution">
    <text evidence="9">The sequence shown here is derived from an EMBL/GenBank/DDBJ whole genome shotgun (WGS) entry which is preliminary data.</text>
</comment>
<comment type="subcellular location">
    <subcellularLocation>
        <location evidence="1">Cell membrane</location>
        <topology evidence="1">Multi-pass membrane protein</topology>
    </subcellularLocation>
</comment>
<dbReference type="Proteomes" id="UP000602395">
    <property type="component" value="Unassembled WGS sequence"/>
</dbReference>
<dbReference type="Gene3D" id="1.20.58.340">
    <property type="entry name" value="Magnesium transport protein CorA, transmembrane region"/>
    <property type="match status" value="2"/>
</dbReference>
<comment type="similarity">
    <text evidence="2">Belongs to the CorA metal ion transporter (MIT) (TC 1.A.35) family.</text>
</comment>
<dbReference type="Pfam" id="PF01544">
    <property type="entry name" value="CorA"/>
    <property type="match status" value="1"/>
</dbReference>
<dbReference type="PANTHER" id="PTHR46494">
    <property type="entry name" value="CORA FAMILY METAL ION TRANSPORTER (EUROFUNG)"/>
    <property type="match status" value="1"/>
</dbReference>
<reference evidence="9 10" key="1">
    <citation type="submission" date="2020-09" db="EMBL/GenBank/DDBJ databases">
        <title>Novel species in genus Gordonia.</title>
        <authorList>
            <person name="Zhang G."/>
        </authorList>
    </citation>
    <scope>NUCLEOTIDE SEQUENCE [LARGE SCALE GENOMIC DNA]</scope>
    <source>
        <strain evidence="9 10">ON-33</strain>
    </source>
</reference>